<feature type="chain" id="PRO_5022961628" evidence="4">
    <location>
        <begin position="22"/>
        <end position="110"/>
    </location>
</feature>
<dbReference type="Pfam" id="PF00565">
    <property type="entry name" value="SNase"/>
    <property type="match status" value="1"/>
</dbReference>
<comment type="caution">
    <text evidence="6">The sequence shown here is derived from an EMBL/GenBank/DDBJ whole genome shotgun (WGS) entry which is preliminary data.</text>
</comment>
<dbReference type="GO" id="GO:0004519">
    <property type="term" value="F:endonuclease activity"/>
    <property type="evidence" value="ECO:0007669"/>
    <property type="project" value="UniProtKB-KW"/>
</dbReference>
<dbReference type="SUPFAM" id="SSF50199">
    <property type="entry name" value="Staphylococcal nuclease"/>
    <property type="match status" value="1"/>
</dbReference>
<evidence type="ECO:0000256" key="4">
    <source>
        <dbReference type="SAM" id="SignalP"/>
    </source>
</evidence>
<organism evidence="6 7">
    <name type="scientific">Geothermobacter ehrlichii</name>
    <dbReference type="NCBI Taxonomy" id="213224"/>
    <lineage>
        <taxon>Bacteria</taxon>
        <taxon>Pseudomonadati</taxon>
        <taxon>Thermodesulfobacteriota</taxon>
        <taxon>Desulfuromonadia</taxon>
        <taxon>Desulfuromonadales</taxon>
        <taxon>Geothermobacteraceae</taxon>
        <taxon>Geothermobacter</taxon>
    </lineage>
</organism>
<keyword evidence="3" id="KW-0378">Hydrolase</keyword>
<dbReference type="EMBL" id="VNIB01000014">
    <property type="protein sequence ID" value="TYO96314.1"/>
    <property type="molecule type" value="Genomic_DNA"/>
</dbReference>
<dbReference type="AlphaFoldDB" id="A0A5D3WFC3"/>
<sequence length="110" mass="11787">MRTTIILALILTLLTAIPCLASSFTGQVIKISDGDTIQVLDSGRPVKIRLAEIDCPETSHGPKKPGQPFGQAAKKFVLDLVGGRTVRVDVVTKDRYGRISGKVLLDDGTL</sequence>
<name>A0A5D3WFC3_9BACT</name>
<accession>A0A5D3WFC3</accession>
<dbReference type="PROSITE" id="PS01123">
    <property type="entry name" value="TNASE_1"/>
    <property type="match status" value="1"/>
</dbReference>
<feature type="domain" description="TNase-like" evidence="5">
    <location>
        <begin position="22"/>
        <end position="110"/>
    </location>
</feature>
<reference evidence="6 7" key="1">
    <citation type="submission" date="2019-07" db="EMBL/GenBank/DDBJ databases">
        <title>Genomic Encyclopedia of Type Strains, Phase IV (KMG-IV): sequencing the most valuable type-strain genomes for metagenomic binning, comparative biology and taxonomic classification.</title>
        <authorList>
            <person name="Goeker M."/>
        </authorList>
    </citation>
    <scope>NUCLEOTIDE SEQUENCE [LARGE SCALE GENOMIC DNA]</scope>
    <source>
        <strain evidence="6 7">SS015</strain>
    </source>
</reference>
<evidence type="ECO:0000256" key="3">
    <source>
        <dbReference type="ARBA" id="ARBA00022801"/>
    </source>
</evidence>
<dbReference type="SMART" id="SM00318">
    <property type="entry name" value="SNc"/>
    <property type="match status" value="1"/>
</dbReference>
<dbReference type="GO" id="GO:0003676">
    <property type="term" value="F:nucleic acid binding"/>
    <property type="evidence" value="ECO:0007669"/>
    <property type="project" value="InterPro"/>
</dbReference>
<evidence type="ECO:0000256" key="2">
    <source>
        <dbReference type="ARBA" id="ARBA00022759"/>
    </source>
</evidence>
<gene>
    <name evidence="6" type="ORF">EDC39_11419</name>
</gene>
<evidence type="ECO:0000313" key="7">
    <source>
        <dbReference type="Proteomes" id="UP000324159"/>
    </source>
</evidence>
<keyword evidence="2" id="KW-0255">Endonuclease</keyword>
<dbReference type="InterPro" id="IPR016071">
    <property type="entry name" value="Staphylococal_nuclease_OB-fold"/>
</dbReference>
<dbReference type="Proteomes" id="UP000324159">
    <property type="component" value="Unassembled WGS sequence"/>
</dbReference>
<keyword evidence="7" id="KW-1185">Reference proteome</keyword>
<proteinExistence type="predicted"/>
<dbReference type="GO" id="GO:0016787">
    <property type="term" value="F:hydrolase activity"/>
    <property type="evidence" value="ECO:0007669"/>
    <property type="project" value="UniProtKB-KW"/>
</dbReference>
<feature type="signal peptide" evidence="4">
    <location>
        <begin position="1"/>
        <end position="21"/>
    </location>
</feature>
<evidence type="ECO:0000259" key="5">
    <source>
        <dbReference type="PROSITE" id="PS50830"/>
    </source>
</evidence>
<keyword evidence="1" id="KW-0540">Nuclease</keyword>
<protein>
    <submittedName>
        <fullName evidence="6">Nuclease-like protein</fullName>
    </submittedName>
</protein>
<dbReference type="PROSITE" id="PS50830">
    <property type="entry name" value="TNASE_3"/>
    <property type="match status" value="1"/>
</dbReference>
<dbReference type="InterPro" id="IPR002071">
    <property type="entry name" value="Thermonucl_AS"/>
</dbReference>
<dbReference type="PANTHER" id="PTHR12302">
    <property type="entry name" value="EBNA2 BINDING PROTEIN P100"/>
    <property type="match status" value="1"/>
</dbReference>
<dbReference type="OrthoDB" id="9805504at2"/>
<dbReference type="InterPro" id="IPR035437">
    <property type="entry name" value="SNase_OB-fold_sf"/>
</dbReference>
<evidence type="ECO:0000313" key="6">
    <source>
        <dbReference type="EMBL" id="TYO96314.1"/>
    </source>
</evidence>
<dbReference type="PANTHER" id="PTHR12302:SF3">
    <property type="entry name" value="SERINE_THREONINE-PROTEIN KINASE 31"/>
    <property type="match status" value="1"/>
</dbReference>
<dbReference type="Gene3D" id="2.40.50.90">
    <property type="match status" value="1"/>
</dbReference>
<keyword evidence="4" id="KW-0732">Signal</keyword>
<evidence type="ECO:0000256" key="1">
    <source>
        <dbReference type="ARBA" id="ARBA00022722"/>
    </source>
</evidence>